<dbReference type="eggNOG" id="KOG4197">
    <property type="taxonomic scope" value="Eukaryota"/>
</dbReference>
<dbReference type="Pfam" id="PF13812">
    <property type="entry name" value="PPR_3"/>
    <property type="match status" value="1"/>
</dbReference>
<dbReference type="KEGG" id="ngr:NAEGRDRAFT_76708"/>
<organism evidence="4">
    <name type="scientific">Naegleria gruberi</name>
    <name type="common">Amoeba</name>
    <dbReference type="NCBI Taxonomy" id="5762"/>
    <lineage>
        <taxon>Eukaryota</taxon>
        <taxon>Discoba</taxon>
        <taxon>Heterolobosea</taxon>
        <taxon>Tetramitia</taxon>
        <taxon>Eutetramitia</taxon>
        <taxon>Vahlkampfiidae</taxon>
        <taxon>Naegleria</taxon>
    </lineage>
</organism>
<dbReference type="InterPro" id="IPR011990">
    <property type="entry name" value="TPR-like_helical_dom_sf"/>
</dbReference>
<dbReference type="InterPro" id="IPR046960">
    <property type="entry name" value="PPR_At4g14850-like_plant"/>
</dbReference>
<dbReference type="GO" id="GO:0009451">
    <property type="term" value="P:RNA modification"/>
    <property type="evidence" value="ECO:0007669"/>
    <property type="project" value="InterPro"/>
</dbReference>
<protein>
    <submittedName>
        <fullName evidence="3">Predicted protein</fullName>
    </submittedName>
</protein>
<dbReference type="Pfam" id="PF14432">
    <property type="entry name" value="DYW_deaminase"/>
    <property type="match status" value="1"/>
</dbReference>
<dbReference type="PANTHER" id="PTHR47926:SF347">
    <property type="entry name" value="PENTATRICOPEPTIDE REPEAT-CONTAINING PROTEIN"/>
    <property type="match status" value="1"/>
</dbReference>
<dbReference type="PANTHER" id="PTHR47926">
    <property type="entry name" value="PENTATRICOPEPTIDE REPEAT-CONTAINING PROTEIN"/>
    <property type="match status" value="1"/>
</dbReference>
<evidence type="ECO:0000259" key="2">
    <source>
        <dbReference type="Pfam" id="PF14432"/>
    </source>
</evidence>
<dbReference type="GO" id="GO:0008270">
    <property type="term" value="F:zinc ion binding"/>
    <property type="evidence" value="ECO:0007669"/>
    <property type="project" value="InterPro"/>
</dbReference>
<feature type="repeat" description="PPR" evidence="1">
    <location>
        <begin position="769"/>
        <end position="803"/>
    </location>
</feature>
<dbReference type="Pfam" id="PF13041">
    <property type="entry name" value="PPR_2"/>
    <property type="match status" value="6"/>
</dbReference>
<feature type="repeat" description="PPR" evidence="1">
    <location>
        <begin position="547"/>
        <end position="581"/>
    </location>
</feature>
<dbReference type="SUPFAM" id="SSF48452">
    <property type="entry name" value="TPR-like"/>
    <property type="match status" value="1"/>
</dbReference>
<feature type="repeat" description="PPR" evidence="1">
    <location>
        <begin position="804"/>
        <end position="834"/>
    </location>
</feature>
<dbReference type="InterPro" id="IPR002885">
    <property type="entry name" value="PPR_rpt"/>
</dbReference>
<dbReference type="GO" id="GO:0003723">
    <property type="term" value="F:RNA binding"/>
    <property type="evidence" value="ECO:0007669"/>
    <property type="project" value="InterPro"/>
</dbReference>
<dbReference type="GeneID" id="8860331"/>
<dbReference type="Pfam" id="PF01535">
    <property type="entry name" value="PPR"/>
    <property type="match status" value="2"/>
</dbReference>
<evidence type="ECO:0000256" key="1">
    <source>
        <dbReference type="PROSITE-ProRule" id="PRU00708"/>
    </source>
</evidence>
<evidence type="ECO:0000313" key="3">
    <source>
        <dbReference type="EMBL" id="EFC35636.1"/>
    </source>
</evidence>
<gene>
    <name evidence="3" type="ORF">NAEGRDRAFT_76708</name>
</gene>
<dbReference type="STRING" id="5762.D2W5L8"/>
<dbReference type="Proteomes" id="UP000006671">
    <property type="component" value="Unassembled WGS sequence"/>
</dbReference>
<dbReference type="RefSeq" id="XP_002668380.1">
    <property type="nucleotide sequence ID" value="XM_002668334.1"/>
</dbReference>
<feature type="domain" description="DYW" evidence="2">
    <location>
        <begin position="947"/>
        <end position="1041"/>
    </location>
</feature>
<feature type="repeat" description="PPR" evidence="1">
    <location>
        <begin position="869"/>
        <end position="903"/>
    </location>
</feature>
<feature type="repeat" description="PPR" evidence="1">
    <location>
        <begin position="105"/>
        <end position="139"/>
    </location>
</feature>
<accession>D2W5L8</accession>
<reference evidence="3 4" key="1">
    <citation type="journal article" date="2010" name="Cell">
        <title>The genome of Naegleria gruberi illuminates early eukaryotic versatility.</title>
        <authorList>
            <person name="Fritz-Laylin L.K."/>
            <person name="Prochnik S.E."/>
            <person name="Ginger M.L."/>
            <person name="Dacks J.B."/>
            <person name="Carpenter M.L."/>
            <person name="Field M.C."/>
            <person name="Kuo A."/>
            <person name="Paredez A."/>
            <person name="Chapman J."/>
            <person name="Pham J."/>
            <person name="Shu S."/>
            <person name="Neupane R."/>
            <person name="Cipriano M."/>
            <person name="Mancuso J."/>
            <person name="Tu H."/>
            <person name="Salamov A."/>
            <person name="Lindquist E."/>
            <person name="Shapiro H."/>
            <person name="Lucas S."/>
            <person name="Grigoriev I.V."/>
            <person name="Cande W.Z."/>
            <person name="Fulton C."/>
            <person name="Rokhsar D.S."/>
            <person name="Dawson S.C."/>
        </authorList>
    </citation>
    <scope>NUCLEOTIDE SEQUENCE [LARGE SCALE GENOMIC DNA]</scope>
    <source>
        <strain evidence="3 4">NEG-M</strain>
    </source>
</reference>
<dbReference type="InterPro" id="IPR032867">
    <property type="entry name" value="DYW_dom"/>
</dbReference>
<proteinExistence type="predicted"/>
<feature type="repeat" description="PPR" evidence="1">
    <location>
        <begin position="210"/>
        <end position="244"/>
    </location>
</feature>
<feature type="repeat" description="PPR" evidence="1">
    <location>
        <begin position="392"/>
        <end position="426"/>
    </location>
</feature>
<evidence type="ECO:0000313" key="4">
    <source>
        <dbReference type="Proteomes" id="UP000006671"/>
    </source>
</evidence>
<sequence>MNVFLYTHFINNCIWNDDLERALAIVLNMKGKDIEPNYAIYIPLLKAATVKKNIQVGMTLYQLVKKSNLASPQLSTTIISFALKLRKPELVIEEIELVKQQKWMTIITWNSLIQAYIQENNIKKAIDVIHEMKDNGICPDSATFNILITACANTKLFAEGKLIHKITTNTLKDNCSVELLTSIINFYTKCGHPEIAINECEKMKSKGLMNVVSFTCLVEAYIQINEIQKAIDTVTEMKQFKVTPNATTFSILLTACAKLKLYKEGILIHKIANNTLRDNSSLKLLTSIINFYTKCGHPDIAINEFRQAIEIITEMQDYGVEPNSTTFNILLTACADSKLFEEGKAIHKLATGTLKDYSSELLASIVNFYTKCGHPETAIKECEQLKSKGLMNNIVWNCLIQAYIQNKEVRQAIEVITEMQDYGIEPNSTTFNILLKACADSKLFEEGKLLHQASGQVLNNPTIELNNKMQQFGLNPDSTTYTIILKACTDFNLFEEGKLIHEQAIENVKDCSTELLTSIISFYTKCGHPEVSIGECEKLQSKGLMNNVAVWNCLIQAHIQTKEVPKSIKIITEMQDCGVEPNSTTFNILLTACADSKLFEEGKAIHKLATGTLKDHSSELLASIVNFYTKCGHPEVSIEECEQLKSKGLMNDVAIWNCLIQAHIQSTTNTQNPSTIEYGLNKAMVVFNEMKEHIEPDKITYLILLAGCGEYFARKMGLDIIDELKLKGMDVHEEIVSVMIYFYSRIAYQSTAQQLFEKLVEESAQKRLSIITYNNMLSCYAQHGKGTQAMNLFNEMVAKNVEMNENTFTIMLNTFSHCGMIDEANQLYGEMKTKYNHNPSVIVDCVMVDVFARSGRFHEAEKIINERMNYSLWSALMAGCRKFNNVEKADNIRQLMIENGIKKIPGIVYQEEDGKSYQFVSGSKKYERFKEIEKMREEIYRKIIQAGFEPDTRWVTNSKLLTEEEKLDSLCRHAEKTATAHAFVLNPKRKSIILAANLRVCNDCHTATEFISKVMDVEIIIRDANRYHHFKDGKCSCDGYW</sequence>
<keyword evidence="4" id="KW-1185">Reference proteome</keyword>
<dbReference type="AlphaFoldDB" id="D2W5L8"/>
<dbReference type="PROSITE" id="PS51375">
    <property type="entry name" value="PPR"/>
    <property type="match status" value="7"/>
</dbReference>
<dbReference type="InParanoid" id="D2W5L8"/>
<dbReference type="VEuPathDB" id="AmoebaDB:NAEGRDRAFT_76708"/>
<dbReference type="EMBL" id="GG739099">
    <property type="protein sequence ID" value="EFC35636.1"/>
    <property type="molecule type" value="Genomic_DNA"/>
</dbReference>
<dbReference type="Gene3D" id="1.25.40.10">
    <property type="entry name" value="Tetratricopeptide repeat domain"/>
    <property type="match status" value="6"/>
</dbReference>
<dbReference type="NCBIfam" id="TIGR00756">
    <property type="entry name" value="PPR"/>
    <property type="match status" value="6"/>
</dbReference>
<dbReference type="OMA" id="NSARMAY"/>
<name>D2W5L8_NAEGR</name>
<dbReference type="OrthoDB" id="185373at2759"/>